<protein>
    <recommendedName>
        <fullName evidence="2">DUF4395 domain-containing protein</fullName>
    </recommendedName>
</protein>
<gene>
    <name evidence="3" type="ORF">HELGO_WM6066</name>
</gene>
<feature type="transmembrane region" description="Helical" evidence="1">
    <location>
        <begin position="20"/>
        <end position="45"/>
    </location>
</feature>
<reference evidence="3" key="1">
    <citation type="submission" date="2020-01" db="EMBL/GenBank/DDBJ databases">
        <authorList>
            <person name="Meier V. D."/>
            <person name="Meier V D."/>
        </authorList>
    </citation>
    <scope>NUCLEOTIDE SEQUENCE</scope>
    <source>
        <strain evidence="3">HLG_WM_MAG_05</strain>
    </source>
</reference>
<keyword evidence="1" id="KW-0472">Membrane</keyword>
<keyword evidence="1" id="KW-1133">Transmembrane helix</keyword>
<dbReference type="PIRSF" id="PIRSF030042">
    <property type="entry name" value="UCP030042"/>
    <property type="match status" value="1"/>
</dbReference>
<accession>A0A6S6U6J5</accession>
<sequence length="145" mass="16645">MTQVCPISIQRIDTNLVRIIAAQVITLALLLIFTQELIFALILFYDFSVRILNLKKLSLLAYISQSLIKYFQLQAQPCDEAPKRFALYMGLVIIFLFTIMYLVDLTILASILVAILLICAFLEATFNYCVGCKIYHLLQYIKPKK</sequence>
<feature type="domain" description="DUF4395" evidence="2">
    <location>
        <begin position="12"/>
        <end position="139"/>
    </location>
</feature>
<name>A0A6S6U6J5_9BACT</name>
<evidence type="ECO:0000259" key="2">
    <source>
        <dbReference type="Pfam" id="PF14340"/>
    </source>
</evidence>
<evidence type="ECO:0000313" key="3">
    <source>
        <dbReference type="EMBL" id="CAA6823156.1"/>
    </source>
</evidence>
<feature type="transmembrane region" description="Helical" evidence="1">
    <location>
        <begin position="85"/>
        <end position="103"/>
    </location>
</feature>
<dbReference type="InterPro" id="IPR025508">
    <property type="entry name" value="DUF4395"/>
</dbReference>
<dbReference type="AlphaFoldDB" id="A0A6S6U6J5"/>
<organism evidence="3">
    <name type="scientific">uncultured Sulfurovum sp</name>
    <dbReference type="NCBI Taxonomy" id="269237"/>
    <lineage>
        <taxon>Bacteria</taxon>
        <taxon>Pseudomonadati</taxon>
        <taxon>Campylobacterota</taxon>
        <taxon>Epsilonproteobacteria</taxon>
        <taxon>Campylobacterales</taxon>
        <taxon>Sulfurovaceae</taxon>
        <taxon>Sulfurovum</taxon>
        <taxon>environmental samples</taxon>
    </lineage>
</organism>
<proteinExistence type="predicted"/>
<evidence type="ECO:0000256" key="1">
    <source>
        <dbReference type="SAM" id="Phobius"/>
    </source>
</evidence>
<dbReference type="InterPro" id="IPR016942">
    <property type="entry name" value="UCP030042"/>
</dbReference>
<dbReference type="Pfam" id="PF14340">
    <property type="entry name" value="DUF4395"/>
    <property type="match status" value="1"/>
</dbReference>
<dbReference type="EMBL" id="CACVAU010000069">
    <property type="protein sequence ID" value="CAA6823156.1"/>
    <property type="molecule type" value="Genomic_DNA"/>
</dbReference>
<keyword evidence="1" id="KW-0812">Transmembrane</keyword>
<feature type="transmembrane region" description="Helical" evidence="1">
    <location>
        <begin position="109"/>
        <end position="135"/>
    </location>
</feature>